<name>A0A1V9FGI5_9BACT</name>
<dbReference type="OrthoDB" id="686320at2"/>
<keyword evidence="2" id="KW-1185">Reference proteome</keyword>
<dbReference type="Proteomes" id="UP000192276">
    <property type="component" value="Unassembled WGS sequence"/>
</dbReference>
<evidence type="ECO:0008006" key="3">
    <source>
        <dbReference type="Google" id="ProtNLM"/>
    </source>
</evidence>
<evidence type="ECO:0000313" key="2">
    <source>
        <dbReference type="Proteomes" id="UP000192276"/>
    </source>
</evidence>
<accession>A0A1V9FGI5</accession>
<dbReference type="STRING" id="550983.A4R26_24180"/>
<proteinExistence type="predicted"/>
<dbReference type="EMBL" id="LWBP01000192">
    <property type="protein sequence ID" value="OQP57473.1"/>
    <property type="molecule type" value="Genomic_DNA"/>
</dbReference>
<protein>
    <recommendedName>
        <fullName evidence="3">DUF4304 domain-containing protein</fullName>
    </recommendedName>
</protein>
<dbReference type="AlphaFoldDB" id="A0A1V9FGI5"/>
<dbReference type="RefSeq" id="WP_081167292.1">
    <property type="nucleotide sequence ID" value="NZ_LWBP01000192.1"/>
</dbReference>
<organism evidence="1 2">
    <name type="scientific">Niastella populi</name>
    <dbReference type="NCBI Taxonomy" id="550983"/>
    <lineage>
        <taxon>Bacteria</taxon>
        <taxon>Pseudomonadati</taxon>
        <taxon>Bacteroidota</taxon>
        <taxon>Chitinophagia</taxon>
        <taxon>Chitinophagales</taxon>
        <taxon>Chitinophagaceae</taxon>
        <taxon>Niastella</taxon>
    </lineage>
</organism>
<sequence length="245" mass="29120">MKLNKPQGNKAFRNLLKAELTDIGFKQKGGVLTRQKKNGFEQIDFEEIDFWNGQFRLWYSASKRIEPVEGVWDDYFLDIFPLGVGEEYVTRTIYFNASILREYQYDPMNMIKWRRMNDYHFADPTEEGIHELVGKFLETIKSYIIPTFDKYNNIQLLDAFINERPEYFFEVMHLFPDRGFEYKKMIIAKLAGNKDYELVCEAVRKDITTTEYVQGDLPMEKYLSLYEKIYERLKTVAPLANPILD</sequence>
<reference evidence="2" key="1">
    <citation type="submission" date="2016-04" db="EMBL/GenBank/DDBJ databases">
        <authorList>
            <person name="Chen L."/>
            <person name="Zhuang W."/>
            <person name="Wang G."/>
        </authorList>
    </citation>
    <scope>NUCLEOTIDE SEQUENCE [LARGE SCALE GENOMIC DNA]</scope>
    <source>
        <strain evidence="2">208</strain>
    </source>
</reference>
<gene>
    <name evidence="1" type="ORF">A4R26_24180</name>
</gene>
<evidence type="ECO:0000313" key="1">
    <source>
        <dbReference type="EMBL" id="OQP57473.1"/>
    </source>
</evidence>
<comment type="caution">
    <text evidence="1">The sequence shown here is derived from an EMBL/GenBank/DDBJ whole genome shotgun (WGS) entry which is preliminary data.</text>
</comment>